<keyword evidence="2 6" id="KW-0812">Transmembrane</keyword>
<gene>
    <name evidence="7" type="ORF">VPNG_06470</name>
</gene>
<feature type="transmembrane region" description="Helical" evidence="6">
    <location>
        <begin position="676"/>
        <end position="697"/>
    </location>
</feature>
<keyword evidence="4 6" id="KW-0472">Membrane</keyword>
<dbReference type="GO" id="GO:0016020">
    <property type="term" value="C:membrane"/>
    <property type="evidence" value="ECO:0007669"/>
    <property type="project" value="UniProtKB-SubCell"/>
</dbReference>
<sequence>MAPPGIFGSRTKRGIKGTKGANQDNNVVKEDFQRPNPKANLLFACFPAEIQQQIWVEAVQKPACHSFKVVKSDYPSSRKWEIHLHALWPRHDPSAYRWWKSLLHCDPKNGDVDKLKNISFQTGFRHAMVKLQPICLRTKKHGYQLAAAVNVATDLVIIDFSRGTTAPPFTWFEHSTTSMDLNTIRHRMRHFKRVAIHYKASDSKAHKPGPFQCYCTPTFQLRCHRYKACCSELACFLDCFPELEEFYFVLEEPKGNGKAKHWADEYKKAIRAKRYCLAMPEELGGGTFEVSHFFDTKKEYIQHCPPRWLRSLGKKLADSPILRPGGPRECLMKARDIYYGNYDWEVFKNSEEKRRRYVVVSMARASNTPLIDAAGLLSIATDSLLAAIWNSRLALLRAWVFVPCGILVILVACFGVDTLFKHFSVSFPASVACMLLLFAILWASDFVLGNYRMKHVVALIDIPSGWSLRWISVTFTPTFVTLPLSPSISGAEVGKMIAVFVIGFLITFIFTAYITRGLQLITGSRKKAQATRTEELGEIPMSQTPPPQETPSQSTDVSAHTSAVALTSITIPGLAHEPTHFHTITEHAPASPGLETPQSPPSPPPLPEQAPPAPPRARLWAVIVQAHLDTITYLVFLILIGLPVYYASDYAMPLHLTFTILMYFAALSLPLKWRQVLHPVIVSALFTVLGIWIFGLIHGTGRSLDPILEEYTTGLKYLKLWEHTYTTGQLPGAGDILSTVLDASIVSLALPMYQYRRELVEHFTAIIAPNVVLSIASLYAYPSLCYAIGISATRSLAFASRSLTLALAIPATGNLDGDERTVAAVAIMSGIVGALIGGKILSWLRIPEDDYVTRGVTLGANSSAVATALLLRTDPRAAALSSLSMSLFGTITVLFTSIPPIANAVKSLVGL</sequence>
<dbReference type="InterPro" id="IPR007300">
    <property type="entry name" value="CidB/LrgB"/>
</dbReference>
<feature type="compositionally biased region" description="Pro residues" evidence="5">
    <location>
        <begin position="598"/>
        <end position="613"/>
    </location>
</feature>
<accession>A0A423WYV5</accession>
<dbReference type="PANTHER" id="PTHR30249:SF0">
    <property type="entry name" value="PLASTIDAL GLYCOLATE_GLYCERATE TRANSLOCATOR 1, CHLOROPLASTIC"/>
    <property type="match status" value="1"/>
</dbReference>
<feature type="region of interest" description="Disordered" evidence="5">
    <location>
        <begin position="531"/>
        <end position="557"/>
    </location>
</feature>
<evidence type="ECO:0000256" key="2">
    <source>
        <dbReference type="ARBA" id="ARBA00022692"/>
    </source>
</evidence>
<keyword evidence="8" id="KW-1185">Reference proteome</keyword>
<dbReference type="AlphaFoldDB" id="A0A423WYV5"/>
<organism evidence="7 8">
    <name type="scientific">Cytospora leucostoma</name>
    <dbReference type="NCBI Taxonomy" id="1230097"/>
    <lineage>
        <taxon>Eukaryota</taxon>
        <taxon>Fungi</taxon>
        <taxon>Dikarya</taxon>
        <taxon>Ascomycota</taxon>
        <taxon>Pezizomycotina</taxon>
        <taxon>Sordariomycetes</taxon>
        <taxon>Sordariomycetidae</taxon>
        <taxon>Diaporthales</taxon>
        <taxon>Cytosporaceae</taxon>
        <taxon>Cytospora</taxon>
    </lineage>
</organism>
<evidence type="ECO:0000313" key="7">
    <source>
        <dbReference type="EMBL" id="ROW08741.1"/>
    </source>
</evidence>
<evidence type="ECO:0008006" key="9">
    <source>
        <dbReference type="Google" id="ProtNLM"/>
    </source>
</evidence>
<dbReference type="OrthoDB" id="2502820at2759"/>
<dbReference type="EMBL" id="LKEB01000033">
    <property type="protein sequence ID" value="ROW08741.1"/>
    <property type="molecule type" value="Genomic_DNA"/>
</dbReference>
<feature type="region of interest" description="Disordered" evidence="5">
    <location>
        <begin position="1"/>
        <end position="25"/>
    </location>
</feature>
<dbReference type="Pfam" id="PF04172">
    <property type="entry name" value="LrgB"/>
    <property type="match status" value="1"/>
</dbReference>
<feature type="transmembrane region" description="Helical" evidence="6">
    <location>
        <begin position="730"/>
        <end position="750"/>
    </location>
</feature>
<dbReference type="PANTHER" id="PTHR30249">
    <property type="entry name" value="PUTATIVE SEROTONIN TRANSPORTER"/>
    <property type="match status" value="1"/>
</dbReference>
<comment type="caution">
    <text evidence="7">The sequence shown here is derived from an EMBL/GenBank/DDBJ whole genome shotgun (WGS) entry which is preliminary data.</text>
</comment>
<feature type="transmembrane region" description="Helical" evidence="6">
    <location>
        <begin position="496"/>
        <end position="515"/>
    </location>
</feature>
<keyword evidence="3 6" id="KW-1133">Transmembrane helix</keyword>
<feature type="transmembrane region" description="Helical" evidence="6">
    <location>
        <begin position="883"/>
        <end position="902"/>
    </location>
</feature>
<evidence type="ECO:0000256" key="1">
    <source>
        <dbReference type="ARBA" id="ARBA00004141"/>
    </source>
</evidence>
<protein>
    <recommendedName>
        <fullName evidence="9">LrgB-like protein</fullName>
    </recommendedName>
</protein>
<evidence type="ECO:0000256" key="3">
    <source>
        <dbReference type="ARBA" id="ARBA00022989"/>
    </source>
</evidence>
<reference evidence="7 8" key="1">
    <citation type="submission" date="2015-09" db="EMBL/GenBank/DDBJ databases">
        <title>Host preference determinants of Valsa canker pathogens revealed by comparative genomics.</title>
        <authorList>
            <person name="Yin Z."/>
            <person name="Huang L."/>
        </authorList>
    </citation>
    <scope>NUCLEOTIDE SEQUENCE [LARGE SCALE GENOMIC DNA]</scope>
    <source>
        <strain evidence="7 8">SXYLt</strain>
    </source>
</reference>
<evidence type="ECO:0000256" key="6">
    <source>
        <dbReference type="SAM" id="Phobius"/>
    </source>
</evidence>
<dbReference type="Proteomes" id="UP000285146">
    <property type="component" value="Unassembled WGS sequence"/>
</dbReference>
<dbReference type="InParanoid" id="A0A423WYV5"/>
<evidence type="ECO:0000256" key="4">
    <source>
        <dbReference type="ARBA" id="ARBA00023136"/>
    </source>
</evidence>
<name>A0A423WYV5_9PEZI</name>
<feature type="transmembrane region" description="Helical" evidence="6">
    <location>
        <begin position="426"/>
        <end position="444"/>
    </location>
</feature>
<feature type="transmembrane region" description="Helical" evidence="6">
    <location>
        <begin position="650"/>
        <end position="669"/>
    </location>
</feature>
<proteinExistence type="predicted"/>
<feature type="region of interest" description="Disordered" evidence="5">
    <location>
        <begin position="587"/>
        <end position="613"/>
    </location>
</feature>
<feature type="transmembrane region" description="Helical" evidence="6">
    <location>
        <begin position="619"/>
        <end position="644"/>
    </location>
</feature>
<feature type="transmembrane region" description="Helical" evidence="6">
    <location>
        <begin position="396"/>
        <end position="420"/>
    </location>
</feature>
<comment type="subcellular location">
    <subcellularLocation>
        <location evidence="1">Membrane</location>
        <topology evidence="1">Multi-pass membrane protein</topology>
    </subcellularLocation>
</comment>
<feature type="transmembrane region" description="Helical" evidence="6">
    <location>
        <begin position="821"/>
        <end position="845"/>
    </location>
</feature>
<evidence type="ECO:0000313" key="8">
    <source>
        <dbReference type="Proteomes" id="UP000285146"/>
    </source>
</evidence>
<evidence type="ECO:0000256" key="5">
    <source>
        <dbReference type="SAM" id="MobiDB-lite"/>
    </source>
</evidence>